<protein>
    <submittedName>
        <fullName evidence="11">Uncharacterized protein</fullName>
    </submittedName>
</protein>
<evidence type="ECO:0000256" key="7">
    <source>
        <dbReference type="ARBA" id="ARBA00023049"/>
    </source>
</evidence>
<dbReference type="SUPFAM" id="SSF55486">
    <property type="entry name" value="Metalloproteases ('zincins'), catalytic domain"/>
    <property type="match status" value="1"/>
</dbReference>
<sequence length="779" mass="90104">MVEDLDAFEQKSFSFSLSRLQFLTESNNPGMEVFEIRNRSLQRQPSTSPAPGDSKVPYIIALVAIILVTSITLIVFHSVLGYERLTERTLALQRSNAEKFRNYDCDKKLCNSKECVSIASRILQLMNPDIDPCIDFYEYSCGGYAKSIDVPYGHSAYTPDVETHLNVLFDIRKVMEIPPNNNESQATRKMKEFYHSCINSEQRNTQQKLSLDSWFSEIELTLDGFHSEYEMESATQRSWEALVSRLEEYRIHTIVKPHFKSSRSSPIEKIEIDCTIPFFDPKVYLNATADDNSYLLSLYKNYIKDSLKLLPMKDATKREKFLEDVIQIETDIATAITNSEVSPNPVITSENTLLLKDLWRTMIGDAIQEIEVQSLCKYDLDSILTTLRNADPEKATNYVTWRMLSQIIPYLGSDYRKLYLRHMSELPGRGNAFELKWQECSDLIREEFGLAAFKTLLDSGFIDVRLIQETKDAFLEVKKNFLLTFQSIEWARGIIKKLFLEKIQKMKINLSVPDTITQPNILDDVFRELELEDNFLLSVMNLKKFKTRYYLTRLWYGNAENVASKISLEDNPLSGTPRYDYVKNTVHIGIGLLYPPMFFYPGNIPKYLQFGEYSLLAREMTHAFDTTGSFYDGRGRKWEKILWPQILEEKYDFYVECLQNQTEILKNSSEDDSNEFLNIIIADIGSFLVLYDGLVDHLETWKNENSLPGLEISKEKLYYVRIAQRYCEQRKSSQALNEESHLSSRIRVNAAVSNTKDFGDVYGCPPKSILNPEIKCNLI</sequence>
<comment type="caution">
    <text evidence="11">The sequence shown here is derived from an EMBL/GenBank/DDBJ whole genome shotgun (WGS) entry which is preliminary data.</text>
</comment>
<evidence type="ECO:0000256" key="1">
    <source>
        <dbReference type="ARBA" id="ARBA00001947"/>
    </source>
</evidence>
<keyword evidence="8" id="KW-0812">Transmembrane</keyword>
<feature type="transmembrane region" description="Helical" evidence="8">
    <location>
        <begin position="58"/>
        <end position="80"/>
    </location>
</feature>
<dbReference type="GO" id="GO:0016485">
    <property type="term" value="P:protein processing"/>
    <property type="evidence" value="ECO:0007669"/>
    <property type="project" value="TreeGrafter"/>
</dbReference>
<dbReference type="PANTHER" id="PTHR11733:SF240">
    <property type="entry name" value="GH14155P-RELATED"/>
    <property type="match status" value="1"/>
</dbReference>
<keyword evidence="4" id="KW-0479">Metal-binding</keyword>
<evidence type="ECO:0000256" key="8">
    <source>
        <dbReference type="SAM" id="Phobius"/>
    </source>
</evidence>
<dbReference type="AlphaFoldDB" id="A0AAV2ARU7"/>
<comment type="cofactor">
    <cofactor evidence="1">
        <name>Zn(2+)</name>
        <dbReference type="ChEBI" id="CHEBI:29105"/>
    </cofactor>
</comment>
<reference evidence="11 12" key="1">
    <citation type="submission" date="2024-04" db="EMBL/GenBank/DDBJ databases">
        <authorList>
            <person name="Rising A."/>
            <person name="Reimegard J."/>
            <person name="Sonavane S."/>
            <person name="Akerstrom W."/>
            <person name="Nylinder S."/>
            <person name="Hedman E."/>
            <person name="Kallberg Y."/>
        </authorList>
    </citation>
    <scope>NUCLEOTIDE SEQUENCE [LARGE SCALE GENOMIC DNA]</scope>
</reference>
<comment type="similarity">
    <text evidence="2">Belongs to the peptidase M13 family.</text>
</comment>
<keyword evidence="8" id="KW-1133">Transmembrane helix</keyword>
<keyword evidence="6" id="KW-0862">Zinc</keyword>
<evidence type="ECO:0000259" key="9">
    <source>
        <dbReference type="Pfam" id="PF01431"/>
    </source>
</evidence>
<keyword evidence="7" id="KW-0482">Metalloprotease</keyword>
<keyword evidence="8" id="KW-0472">Membrane</keyword>
<accession>A0AAV2ARU7</accession>
<dbReference type="Pfam" id="PF01431">
    <property type="entry name" value="Peptidase_M13"/>
    <property type="match status" value="1"/>
</dbReference>
<dbReference type="Gene3D" id="3.40.390.10">
    <property type="entry name" value="Collagenase (Catalytic Domain)"/>
    <property type="match status" value="1"/>
</dbReference>
<dbReference type="GO" id="GO:0005886">
    <property type="term" value="C:plasma membrane"/>
    <property type="evidence" value="ECO:0007669"/>
    <property type="project" value="TreeGrafter"/>
</dbReference>
<evidence type="ECO:0000259" key="10">
    <source>
        <dbReference type="Pfam" id="PF05649"/>
    </source>
</evidence>
<evidence type="ECO:0000313" key="12">
    <source>
        <dbReference type="Proteomes" id="UP001497382"/>
    </source>
</evidence>
<dbReference type="Proteomes" id="UP001497382">
    <property type="component" value="Unassembled WGS sequence"/>
</dbReference>
<evidence type="ECO:0000256" key="6">
    <source>
        <dbReference type="ARBA" id="ARBA00022833"/>
    </source>
</evidence>
<keyword evidence="3" id="KW-0645">Protease</keyword>
<dbReference type="PROSITE" id="PS51885">
    <property type="entry name" value="NEPRILYSIN"/>
    <property type="match status" value="1"/>
</dbReference>
<evidence type="ECO:0000256" key="3">
    <source>
        <dbReference type="ARBA" id="ARBA00022670"/>
    </source>
</evidence>
<keyword evidence="12" id="KW-1185">Reference proteome</keyword>
<dbReference type="InterPro" id="IPR000718">
    <property type="entry name" value="Peptidase_M13"/>
</dbReference>
<dbReference type="Pfam" id="PF05649">
    <property type="entry name" value="Peptidase_M13_N"/>
    <property type="match status" value="1"/>
</dbReference>
<dbReference type="InterPro" id="IPR042089">
    <property type="entry name" value="Peptidase_M13_dom_2"/>
</dbReference>
<dbReference type="CDD" id="cd08662">
    <property type="entry name" value="M13"/>
    <property type="match status" value="1"/>
</dbReference>
<name>A0AAV2ARU7_9ARAC</name>
<gene>
    <name evidence="11" type="ORF">LARSCL_LOCUS14417</name>
</gene>
<dbReference type="EMBL" id="CAXIEN010000208">
    <property type="protein sequence ID" value="CAL1286735.1"/>
    <property type="molecule type" value="Genomic_DNA"/>
</dbReference>
<feature type="domain" description="Peptidase M13 N-terminal" evidence="10">
    <location>
        <begin position="132"/>
        <end position="510"/>
    </location>
</feature>
<feature type="domain" description="Peptidase M13 C-terminal" evidence="9">
    <location>
        <begin position="581"/>
        <end position="777"/>
    </location>
</feature>
<proteinExistence type="inferred from homology"/>
<dbReference type="Gene3D" id="1.10.1380.10">
    <property type="entry name" value="Neutral endopeptidase , domain2"/>
    <property type="match status" value="1"/>
</dbReference>
<dbReference type="InterPro" id="IPR008753">
    <property type="entry name" value="Peptidase_M13_N"/>
</dbReference>
<dbReference type="GO" id="GO:0046872">
    <property type="term" value="F:metal ion binding"/>
    <property type="evidence" value="ECO:0007669"/>
    <property type="project" value="UniProtKB-KW"/>
</dbReference>
<evidence type="ECO:0000256" key="5">
    <source>
        <dbReference type="ARBA" id="ARBA00022801"/>
    </source>
</evidence>
<evidence type="ECO:0000313" key="11">
    <source>
        <dbReference type="EMBL" id="CAL1286735.1"/>
    </source>
</evidence>
<evidence type="ECO:0000256" key="2">
    <source>
        <dbReference type="ARBA" id="ARBA00007357"/>
    </source>
</evidence>
<organism evidence="11 12">
    <name type="scientific">Larinioides sclopetarius</name>
    <dbReference type="NCBI Taxonomy" id="280406"/>
    <lineage>
        <taxon>Eukaryota</taxon>
        <taxon>Metazoa</taxon>
        <taxon>Ecdysozoa</taxon>
        <taxon>Arthropoda</taxon>
        <taxon>Chelicerata</taxon>
        <taxon>Arachnida</taxon>
        <taxon>Araneae</taxon>
        <taxon>Araneomorphae</taxon>
        <taxon>Entelegynae</taxon>
        <taxon>Araneoidea</taxon>
        <taxon>Araneidae</taxon>
        <taxon>Larinioides</taxon>
    </lineage>
</organism>
<dbReference type="InterPro" id="IPR018497">
    <property type="entry name" value="Peptidase_M13_C"/>
</dbReference>
<evidence type="ECO:0000256" key="4">
    <source>
        <dbReference type="ARBA" id="ARBA00022723"/>
    </source>
</evidence>
<dbReference type="PANTHER" id="PTHR11733">
    <property type="entry name" value="ZINC METALLOPROTEASE FAMILY M13 NEPRILYSIN-RELATED"/>
    <property type="match status" value="1"/>
</dbReference>
<dbReference type="GO" id="GO:0004222">
    <property type="term" value="F:metalloendopeptidase activity"/>
    <property type="evidence" value="ECO:0007669"/>
    <property type="project" value="InterPro"/>
</dbReference>
<keyword evidence="5" id="KW-0378">Hydrolase</keyword>
<dbReference type="InterPro" id="IPR024079">
    <property type="entry name" value="MetalloPept_cat_dom_sf"/>
</dbReference>